<name>A0ABD6CFS5_9EURY</name>
<feature type="domain" description="HTH bat-type" evidence="3">
    <location>
        <begin position="156"/>
        <end position="208"/>
    </location>
</feature>
<dbReference type="InterPro" id="IPR036388">
    <property type="entry name" value="WH-like_DNA-bd_sf"/>
</dbReference>
<accession>A0ABD6CFS5</accession>
<dbReference type="InterPro" id="IPR007050">
    <property type="entry name" value="HTH_bacterioopsin"/>
</dbReference>
<organism evidence="5 6">
    <name type="scientific">Halorientalis brevis</name>
    <dbReference type="NCBI Taxonomy" id="1126241"/>
    <lineage>
        <taxon>Archaea</taxon>
        <taxon>Methanobacteriati</taxon>
        <taxon>Methanobacteriota</taxon>
        <taxon>Stenosarchaea group</taxon>
        <taxon>Halobacteria</taxon>
        <taxon>Halobacteriales</taxon>
        <taxon>Haloarculaceae</taxon>
        <taxon>Halorientalis</taxon>
    </lineage>
</organism>
<reference evidence="5 6" key="1">
    <citation type="journal article" date="2019" name="Int. J. Syst. Evol. Microbiol.">
        <title>The Global Catalogue of Microorganisms (GCM) 10K type strain sequencing project: providing services to taxonomists for standard genome sequencing and annotation.</title>
        <authorList>
            <consortium name="The Broad Institute Genomics Platform"/>
            <consortium name="The Broad Institute Genome Sequencing Center for Infectious Disease"/>
            <person name="Wu L."/>
            <person name="Ma J."/>
        </authorList>
    </citation>
    <scope>NUCLEOTIDE SEQUENCE [LARGE SCALE GENOMIC DNA]</scope>
    <source>
        <strain evidence="5 6">CGMCC 1.12125</strain>
    </source>
</reference>
<evidence type="ECO:0000259" key="3">
    <source>
        <dbReference type="Pfam" id="PF04967"/>
    </source>
</evidence>
<keyword evidence="2" id="KW-0804">Transcription</keyword>
<keyword evidence="1" id="KW-0805">Transcription regulation</keyword>
<evidence type="ECO:0000256" key="2">
    <source>
        <dbReference type="ARBA" id="ARBA00023163"/>
    </source>
</evidence>
<dbReference type="Proteomes" id="UP001597119">
    <property type="component" value="Unassembled WGS sequence"/>
</dbReference>
<feature type="domain" description="Bacterioopsin transcriptional activator GAF and HTH associated" evidence="4">
    <location>
        <begin position="6"/>
        <end position="139"/>
    </location>
</feature>
<dbReference type="EMBL" id="JBHUDJ010000014">
    <property type="protein sequence ID" value="MFD1589093.1"/>
    <property type="molecule type" value="Genomic_DNA"/>
</dbReference>
<comment type="caution">
    <text evidence="5">The sequence shown here is derived from an EMBL/GenBank/DDBJ whole genome shotgun (WGS) entry which is preliminary data.</text>
</comment>
<dbReference type="Pfam" id="PF04967">
    <property type="entry name" value="HTH_10"/>
    <property type="match status" value="1"/>
</dbReference>
<dbReference type="RefSeq" id="WP_247378742.1">
    <property type="nucleotide sequence ID" value="NZ_JALLGV010000005.1"/>
</dbReference>
<proteinExistence type="predicted"/>
<evidence type="ECO:0000256" key="1">
    <source>
        <dbReference type="ARBA" id="ARBA00023015"/>
    </source>
</evidence>
<dbReference type="Pfam" id="PF15915">
    <property type="entry name" value="BAT"/>
    <property type="match status" value="1"/>
</dbReference>
<dbReference type="PANTHER" id="PTHR34236:SF1">
    <property type="entry name" value="DIMETHYL SULFOXIDE REDUCTASE TRANSCRIPTIONAL ACTIVATOR"/>
    <property type="match status" value="1"/>
</dbReference>
<dbReference type="InterPro" id="IPR031803">
    <property type="entry name" value="BAT_GAF/HTH-assoc"/>
</dbReference>
<dbReference type="AlphaFoldDB" id="A0ABD6CFS5"/>
<sequence>MPTVAEFTIPASDFPLGGAFQQLQGVAVELERVVPTGSGVVPYLWVSGVTADAIRAALTDRPEIETMQVVDTINDQHLLRVVWSVEHDGILRSIADSDVSMLSGTGTATEWIFEIRAEDRDDIARFQERCRERSIPVQISAITRLSENLFSDRYGLTAPQREALQVAFDQGYFEEPREATLEEIAGTLGITRQALAARLRRAHRNLIRHTVAPP</sequence>
<dbReference type="PANTHER" id="PTHR34236">
    <property type="entry name" value="DIMETHYL SULFOXIDE REDUCTASE TRANSCRIPTIONAL ACTIVATOR"/>
    <property type="match status" value="1"/>
</dbReference>
<dbReference type="SUPFAM" id="SSF88659">
    <property type="entry name" value="Sigma3 and sigma4 domains of RNA polymerase sigma factors"/>
    <property type="match status" value="1"/>
</dbReference>
<evidence type="ECO:0000259" key="4">
    <source>
        <dbReference type="Pfam" id="PF15915"/>
    </source>
</evidence>
<dbReference type="Gene3D" id="1.10.10.10">
    <property type="entry name" value="Winged helix-like DNA-binding domain superfamily/Winged helix DNA-binding domain"/>
    <property type="match status" value="1"/>
</dbReference>
<protein>
    <submittedName>
        <fullName evidence="5">Helix-turn-helix domain-containing protein</fullName>
    </submittedName>
</protein>
<evidence type="ECO:0000313" key="5">
    <source>
        <dbReference type="EMBL" id="MFD1589093.1"/>
    </source>
</evidence>
<gene>
    <name evidence="5" type="ORF">ACFR9U_19100</name>
</gene>
<evidence type="ECO:0000313" key="6">
    <source>
        <dbReference type="Proteomes" id="UP001597119"/>
    </source>
</evidence>
<dbReference type="InterPro" id="IPR013324">
    <property type="entry name" value="RNA_pol_sigma_r3/r4-like"/>
</dbReference>
<keyword evidence="6" id="KW-1185">Reference proteome</keyword>